<dbReference type="InterPro" id="IPR009061">
    <property type="entry name" value="DNA-bd_dom_put_sf"/>
</dbReference>
<sequence length="148" mass="17020">MTPSEPTRRRNLYPTNVAKCNWLYTPPQVREMYRVVPNTLSRWIKAGLKFIEHNGERLFRGSDLNEFHRGRRQAAKRKLGKFEAYCVTCKCNHSLLDDPITHGQFHKAMMVAVICPHSGSSAPLIMSMRNFEALCELRGCDPRAETPD</sequence>
<comment type="caution">
    <text evidence="2">The sequence shown here is derived from an EMBL/GenBank/DDBJ whole genome shotgun (WGS) entry which is preliminary data.</text>
</comment>
<dbReference type="Proteomes" id="UP000321717">
    <property type="component" value="Unassembled WGS sequence"/>
</dbReference>
<dbReference type="AlphaFoldDB" id="A0A512HK18"/>
<evidence type="ECO:0000313" key="3">
    <source>
        <dbReference type="Proteomes" id="UP000321717"/>
    </source>
</evidence>
<evidence type="ECO:0000313" key="2">
    <source>
        <dbReference type="EMBL" id="GEO85797.1"/>
    </source>
</evidence>
<proteinExistence type="predicted"/>
<reference evidence="2 3" key="1">
    <citation type="submission" date="2019-07" db="EMBL/GenBank/DDBJ databases">
        <title>Whole genome shotgun sequence of Rhizobium naphthalenivorans NBRC 107585.</title>
        <authorList>
            <person name="Hosoyama A."/>
            <person name="Uohara A."/>
            <person name="Ohji S."/>
            <person name="Ichikawa N."/>
        </authorList>
    </citation>
    <scope>NUCLEOTIDE SEQUENCE [LARGE SCALE GENOMIC DNA]</scope>
    <source>
        <strain evidence="2 3">NBRC 107585</strain>
    </source>
</reference>
<gene>
    <name evidence="2" type="ORF">RNA01_27290</name>
</gene>
<feature type="domain" description="Helix-turn-helix" evidence="1">
    <location>
        <begin position="23"/>
        <end position="70"/>
    </location>
</feature>
<dbReference type="SUPFAM" id="SSF46955">
    <property type="entry name" value="Putative DNA-binding domain"/>
    <property type="match status" value="1"/>
</dbReference>
<evidence type="ECO:0000259" key="1">
    <source>
        <dbReference type="Pfam" id="PF12728"/>
    </source>
</evidence>
<dbReference type="Pfam" id="PF12728">
    <property type="entry name" value="HTH_17"/>
    <property type="match status" value="1"/>
</dbReference>
<keyword evidence="3" id="KW-1185">Reference proteome</keyword>
<protein>
    <recommendedName>
        <fullName evidence="1">Helix-turn-helix domain-containing protein</fullName>
    </recommendedName>
</protein>
<dbReference type="EMBL" id="BJZP01000013">
    <property type="protein sequence ID" value="GEO85797.1"/>
    <property type="molecule type" value="Genomic_DNA"/>
</dbReference>
<name>A0A512HK18_9HYPH</name>
<dbReference type="InterPro" id="IPR041657">
    <property type="entry name" value="HTH_17"/>
</dbReference>
<accession>A0A512HK18</accession>
<organism evidence="2 3">
    <name type="scientific">Ciceribacter naphthalenivorans</name>
    <dbReference type="NCBI Taxonomy" id="1118451"/>
    <lineage>
        <taxon>Bacteria</taxon>
        <taxon>Pseudomonadati</taxon>
        <taxon>Pseudomonadota</taxon>
        <taxon>Alphaproteobacteria</taxon>
        <taxon>Hyphomicrobiales</taxon>
        <taxon>Rhizobiaceae</taxon>
        <taxon>Ciceribacter</taxon>
    </lineage>
</organism>
<dbReference type="RefSeq" id="WP_349816292.1">
    <property type="nucleotide sequence ID" value="NZ_BJZP01000013.1"/>
</dbReference>